<accession>X1LGD7</accession>
<reference evidence="3" key="1">
    <citation type="journal article" date="2014" name="Front. Microbiol.">
        <title>High frequency of phylogenetically diverse reductive dehalogenase-homologous genes in deep subseafloor sedimentary metagenomes.</title>
        <authorList>
            <person name="Kawai M."/>
            <person name="Futagami T."/>
            <person name="Toyoda A."/>
            <person name="Takaki Y."/>
            <person name="Nishi S."/>
            <person name="Hori S."/>
            <person name="Arai W."/>
            <person name="Tsubouchi T."/>
            <person name="Morono Y."/>
            <person name="Uchiyama I."/>
            <person name="Ito T."/>
            <person name="Fujiyama A."/>
            <person name="Inagaki F."/>
            <person name="Takami H."/>
        </authorList>
    </citation>
    <scope>NUCLEOTIDE SEQUENCE</scope>
    <source>
        <strain evidence="3">Expedition CK06-06</strain>
    </source>
</reference>
<dbReference type="InterPro" id="IPR050327">
    <property type="entry name" value="Proton-linked_MCT"/>
</dbReference>
<feature type="non-terminal residue" evidence="3">
    <location>
        <position position="196"/>
    </location>
</feature>
<feature type="transmembrane region" description="Helical" evidence="1">
    <location>
        <begin position="12"/>
        <end position="36"/>
    </location>
</feature>
<dbReference type="EMBL" id="BARV01004504">
    <property type="protein sequence ID" value="GAI18168.1"/>
    <property type="molecule type" value="Genomic_DNA"/>
</dbReference>
<sequence length="196" mass="20980">MARNTKTPRRGRVFYGWIALAGAALVYFTSSGTFFYSYGVFLPTMCDELGWSRAAMGAGLSLGLLTFGLPSPLIGASITRFGPRVNMVLGNLLAALGLVGMSLSHEVWHVYFFYGGLVGLGTGFGLYIACTTVVNNWFIRKRSLGMGLIIAAGGLGGFAFPPLVTWLISTIGWQMSWMVLAGINFTFAVLIGGLIL</sequence>
<feature type="transmembrane region" description="Helical" evidence="1">
    <location>
        <begin position="146"/>
        <end position="169"/>
    </location>
</feature>
<feature type="domain" description="Major facilitator superfamily (MFS) profile" evidence="2">
    <location>
        <begin position="16"/>
        <end position="196"/>
    </location>
</feature>
<gene>
    <name evidence="3" type="ORF">S06H3_09954</name>
</gene>
<dbReference type="GO" id="GO:0022857">
    <property type="term" value="F:transmembrane transporter activity"/>
    <property type="evidence" value="ECO:0007669"/>
    <property type="project" value="InterPro"/>
</dbReference>
<dbReference type="InterPro" id="IPR020846">
    <property type="entry name" value="MFS_dom"/>
</dbReference>
<feature type="transmembrane region" description="Helical" evidence="1">
    <location>
        <begin position="88"/>
        <end position="105"/>
    </location>
</feature>
<evidence type="ECO:0000259" key="2">
    <source>
        <dbReference type="PROSITE" id="PS50850"/>
    </source>
</evidence>
<protein>
    <recommendedName>
        <fullName evidence="2">Major facilitator superfamily (MFS) profile domain-containing protein</fullName>
    </recommendedName>
</protein>
<dbReference type="PROSITE" id="PS50850">
    <property type="entry name" value="MFS"/>
    <property type="match status" value="1"/>
</dbReference>
<feature type="transmembrane region" description="Helical" evidence="1">
    <location>
        <begin position="56"/>
        <end position="76"/>
    </location>
</feature>
<name>X1LGD7_9ZZZZ</name>
<proteinExistence type="predicted"/>
<organism evidence="3">
    <name type="scientific">marine sediment metagenome</name>
    <dbReference type="NCBI Taxonomy" id="412755"/>
    <lineage>
        <taxon>unclassified sequences</taxon>
        <taxon>metagenomes</taxon>
        <taxon>ecological metagenomes</taxon>
    </lineage>
</organism>
<dbReference type="InterPro" id="IPR036259">
    <property type="entry name" value="MFS_trans_sf"/>
</dbReference>
<keyword evidence="1" id="KW-0472">Membrane</keyword>
<dbReference type="Pfam" id="PF07690">
    <property type="entry name" value="MFS_1"/>
    <property type="match status" value="1"/>
</dbReference>
<dbReference type="SUPFAM" id="SSF103473">
    <property type="entry name" value="MFS general substrate transporter"/>
    <property type="match status" value="1"/>
</dbReference>
<keyword evidence="1" id="KW-0812">Transmembrane</keyword>
<dbReference type="AlphaFoldDB" id="X1LGD7"/>
<evidence type="ECO:0000313" key="3">
    <source>
        <dbReference type="EMBL" id="GAI18168.1"/>
    </source>
</evidence>
<keyword evidence="1" id="KW-1133">Transmembrane helix</keyword>
<feature type="transmembrane region" description="Helical" evidence="1">
    <location>
        <begin position="111"/>
        <end position="134"/>
    </location>
</feature>
<feature type="transmembrane region" description="Helical" evidence="1">
    <location>
        <begin position="175"/>
        <end position="195"/>
    </location>
</feature>
<evidence type="ECO:0000256" key="1">
    <source>
        <dbReference type="SAM" id="Phobius"/>
    </source>
</evidence>
<dbReference type="Gene3D" id="1.20.1250.20">
    <property type="entry name" value="MFS general substrate transporter like domains"/>
    <property type="match status" value="1"/>
</dbReference>
<dbReference type="InterPro" id="IPR011701">
    <property type="entry name" value="MFS"/>
</dbReference>
<dbReference type="PANTHER" id="PTHR11360">
    <property type="entry name" value="MONOCARBOXYLATE TRANSPORTER"/>
    <property type="match status" value="1"/>
</dbReference>
<dbReference type="PANTHER" id="PTHR11360:SF284">
    <property type="entry name" value="EG:103B4.3 PROTEIN-RELATED"/>
    <property type="match status" value="1"/>
</dbReference>
<comment type="caution">
    <text evidence="3">The sequence shown here is derived from an EMBL/GenBank/DDBJ whole genome shotgun (WGS) entry which is preliminary data.</text>
</comment>